<dbReference type="InterPro" id="IPR027443">
    <property type="entry name" value="IPNS-like_sf"/>
</dbReference>
<keyword evidence="2 5" id="KW-0479">Metal-binding</keyword>
<evidence type="ECO:0000256" key="3">
    <source>
        <dbReference type="ARBA" id="ARBA00023002"/>
    </source>
</evidence>
<evidence type="ECO:0000256" key="2">
    <source>
        <dbReference type="ARBA" id="ARBA00022723"/>
    </source>
</evidence>
<dbReference type="PROSITE" id="PS51471">
    <property type="entry name" value="FE2OG_OXY"/>
    <property type="match status" value="1"/>
</dbReference>
<dbReference type="AlphaFoldDB" id="A0A1D1YAY1"/>
<keyword evidence="3 5" id="KW-0560">Oxidoreductase</keyword>
<keyword evidence="4 5" id="KW-0408">Iron</keyword>
<gene>
    <name evidence="7" type="primary">DIOX2_0</name>
    <name evidence="7" type="ORF">g.35009</name>
</gene>
<evidence type="ECO:0000256" key="5">
    <source>
        <dbReference type="RuleBase" id="RU003682"/>
    </source>
</evidence>
<evidence type="ECO:0000313" key="7">
    <source>
        <dbReference type="EMBL" id="JAT51774.1"/>
    </source>
</evidence>
<evidence type="ECO:0000256" key="4">
    <source>
        <dbReference type="ARBA" id="ARBA00023004"/>
    </source>
</evidence>
<accession>A0A1D1YAY1</accession>
<dbReference type="InterPro" id="IPR026992">
    <property type="entry name" value="DIOX_N"/>
</dbReference>
<dbReference type="InterPro" id="IPR050295">
    <property type="entry name" value="Plant_2OG-oxidoreductases"/>
</dbReference>
<dbReference type="FunFam" id="2.60.120.330:FF:000079">
    <property type="entry name" value="Protein SRG1"/>
    <property type="match status" value="1"/>
</dbReference>
<dbReference type="EMBL" id="GDJX01016162">
    <property type="protein sequence ID" value="JAT51774.1"/>
    <property type="molecule type" value="Transcribed_RNA"/>
</dbReference>
<dbReference type="Pfam" id="PF14226">
    <property type="entry name" value="DIOX_N"/>
    <property type="match status" value="1"/>
</dbReference>
<dbReference type="SUPFAM" id="SSF51197">
    <property type="entry name" value="Clavaminate synthase-like"/>
    <property type="match status" value="1"/>
</dbReference>
<name>A0A1D1YAY1_9ARAE</name>
<dbReference type="GO" id="GO:0046872">
    <property type="term" value="F:metal ion binding"/>
    <property type="evidence" value="ECO:0007669"/>
    <property type="project" value="UniProtKB-KW"/>
</dbReference>
<dbReference type="Pfam" id="PF03171">
    <property type="entry name" value="2OG-FeII_Oxy"/>
    <property type="match status" value="1"/>
</dbReference>
<comment type="similarity">
    <text evidence="1 5">Belongs to the iron/ascorbate-dependent oxidoreductase family.</text>
</comment>
<dbReference type="GO" id="GO:0051213">
    <property type="term" value="F:dioxygenase activity"/>
    <property type="evidence" value="ECO:0007669"/>
    <property type="project" value="UniProtKB-KW"/>
</dbReference>
<organism evidence="7">
    <name type="scientific">Anthurium amnicola</name>
    <dbReference type="NCBI Taxonomy" id="1678845"/>
    <lineage>
        <taxon>Eukaryota</taxon>
        <taxon>Viridiplantae</taxon>
        <taxon>Streptophyta</taxon>
        <taxon>Embryophyta</taxon>
        <taxon>Tracheophyta</taxon>
        <taxon>Spermatophyta</taxon>
        <taxon>Magnoliopsida</taxon>
        <taxon>Liliopsida</taxon>
        <taxon>Araceae</taxon>
        <taxon>Pothoideae</taxon>
        <taxon>Potheae</taxon>
        <taxon>Anthurium</taxon>
    </lineage>
</organism>
<dbReference type="Gene3D" id="2.60.120.330">
    <property type="entry name" value="B-lactam Antibiotic, Isopenicillin N Synthase, Chain"/>
    <property type="match status" value="1"/>
</dbReference>
<dbReference type="InterPro" id="IPR005123">
    <property type="entry name" value="Oxoglu/Fe-dep_dioxygenase_dom"/>
</dbReference>
<sequence>DIATKLADASRCCGEGSITMGEELFHEESFVEEEGGSAAWKAPVVQELVRQGVQRLPERFLRDVPPPSTLDHHELQSLASIDMAKLRSDADPGCRAEELRRLAAGAEAWGMFFVTGHGVAPPVMASVGETLRAFFCLSLEEKRESVGCYSDFDNLGYGQSFVKSVEQKLNWIDRLAMRVHPNQDSLGLRIWPTNPPDFRAVMEKYAEAARRECDRLLEALAEAMTLDRGSFVRNFEPSSEVTMNVRINYYPPCPTPNSAVGITPHTDASTVTVLAQFDGVTGLEVLRRGGWVRVPAPAPRDALLVMVGDLLEIMSDGRVESPWHRAMPCGDRERLSVALFYNPPPRAEVEPVRHAGAYRKVVVDDYVKHCYRVCPTQKKETTNFAKMYNK</sequence>
<dbReference type="InterPro" id="IPR044861">
    <property type="entry name" value="IPNS-like_FE2OG_OXY"/>
</dbReference>
<reference evidence="7" key="1">
    <citation type="submission" date="2015-07" db="EMBL/GenBank/DDBJ databases">
        <title>Transcriptome Assembly of Anthurium amnicola.</title>
        <authorList>
            <person name="Suzuki J."/>
        </authorList>
    </citation>
    <scope>NUCLEOTIDE SEQUENCE</scope>
</reference>
<dbReference type="PANTHER" id="PTHR47991">
    <property type="entry name" value="OXOGLUTARATE/IRON-DEPENDENT DIOXYGENASE"/>
    <property type="match status" value="1"/>
</dbReference>
<feature type="domain" description="Fe2OG dioxygenase" evidence="6">
    <location>
        <begin position="241"/>
        <end position="343"/>
    </location>
</feature>
<evidence type="ECO:0000259" key="6">
    <source>
        <dbReference type="PROSITE" id="PS51471"/>
    </source>
</evidence>
<keyword evidence="7" id="KW-0223">Dioxygenase</keyword>
<proteinExistence type="inferred from homology"/>
<feature type="non-terminal residue" evidence="7">
    <location>
        <position position="1"/>
    </location>
</feature>
<protein>
    <submittedName>
        <fullName evidence="7">Putative 2-oxoglutarate/Fe(II)-dependent dioxygenase</fullName>
    </submittedName>
</protein>
<evidence type="ECO:0000256" key="1">
    <source>
        <dbReference type="ARBA" id="ARBA00008056"/>
    </source>
</evidence>